<dbReference type="PANTHER" id="PTHR43619:SF2">
    <property type="entry name" value="S-ADENOSYL-L-METHIONINE-DEPENDENT METHYLTRANSFERASES SUPERFAMILY PROTEIN"/>
    <property type="match status" value="1"/>
</dbReference>
<dbReference type="Proteomes" id="UP000186583">
    <property type="component" value="Unassembled WGS sequence"/>
</dbReference>
<organism evidence="4 5">
    <name type="scientific">Colletotrichum chlorophyti</name>
    <dbReference type="NCBI Taxonomy" id="708187"/>
    <lineage>
        <taxon>Eukaryota</taxon>
        <taxon>Fungi</taxon>
        <taxon>Dikarya</taxon>
        <taxon>Ascomycota</taxon>
        <taxon>Pezizomycotina</taxon>
        <taxon>Sordariomycetes</taxon>
        <taxon>Hypocreomycetidae</taxon>
        <taxon>Glomerellales</taxon>
        <taxon>Glomerellaceae</taxon>
        <taxon>Colletotrichum</taxon>
    </lineage>
</organism>
<protein>
    <submittedName>
        <fullName evidence="4">Tetracenomycin polyketide synthesis O-methyltransferase TcmP 1</fullName>
    </submittedName>
</protein>
<feature type="transmembrane region" description="Helical" evidence="3">
    <location>
        <begin position="271"/>
        <end position="288"/>
    </location>
</feature>
<dbReference type="SUPFAM" id="SSF53335">
    <property type="entry name" value="S-adenosyl-L-methionine-dependent methyltransferases"/>
    <property type="match status" value="1"/>
</dbReference>
<keyword evidence="3" id="KW-0812">Transmembrane</keyword>
<evidence type="ECO:0000313" key="4">
    <source>
        <dbReference type="EMBL" id="OLN95690.1"/>
    </source>
</evidence>
<gene>
    <name evidence="4" type="ORF">CCHL11_04989</name>
</gene>
<keyword evidence="5" id="KW-1185">Reference proteome</keyword>
<sequence>MAPSSSSNSATGPGKGKITLTGAQETLLLTLFARARDAESRQPILNDHYALDVVSQIQGDGYDFKRATSGFTSTKFLANSVAMRARMLDIATERFLKRNPGPATVLHLACGLDSRSSRVKWQGEGRLWIDADRQDVIQLRRQAMEDPEPGKGEYRLIDPNIHLDDWLVTCKIPTDRPVLILFEGLTMYLTPDEIHSLLRRIVNHFQQRGVHGEIRFDAVGSVTYFAITYIFNATLKLMGTRFYWYLDDPKSLEQRVPGLKFKDQMFSQSDLVGVGLVGLIVGFFAWLADLFGITNRLGGAYGYEF</sequence>
<dbReference type="Gene3D" id="3.40.50.150">
    <property type="entry name" value="Vaccinia Virus protein VP39"/>
    <property type="match status" value="1"/>
</dbReference>
<evidence type="ECO:0000256" key="2">
    <source>
        <dbReference type="ARBA" id="ARBA00022679"/>
    </source>
</evidence>
<name>A0A1Q8S2P9_9PEZI</name>
<dbReference type="InterPro" id="IPR007213">
    <property type="entry name" value="Ppm1/Ppm2/Tcmp"/>
</dbReference>
<dbReference type="Pfam" id="PF04072">
    <property type="entry name" value="LCM"/>
    <property type="match status" value="1"/>
</dbReference>
<dbReference type="STRING" id="708187.A0A1Q8S2P9"/>
<proteinExistence type="predicted"/>
<dbReference type="PANTHER" id="PTHR43619">
    <property type="entry name" value="S-ADENOSYL-L-METHIONINE-DEPENDENT METHYLTRANSFERASE YKTD-RELATED"/>
    <property type="match status" value="1"/>
</dbReference>
<keyword evidence="1 4" id="KW-0489">Methyltransferase</keyword>
<dbReference type="PIRSF" id="PIRSF028177">
    <property type="entry name" value="Polyketide_synth_Omtfrase_TcmP"/>
    <property type="match status" value="1"/>
</dbReference>
<keyword evidence="3" id="KW-0472">Membrane</keyword>
<dbReference type="OrthoDB" id="203237at2759"/>
<dbReference type="AlphaFoldDB" id="A0A1Q8S2P9"/>
<evidence type="ECO:0000313" key="5">
    <source>
        <dbReference type="Proteomes" id="UP000186583"/>
    </source>
</evidence>
<reference evidence="4 5" key="1">
    <citation type="submission" date="2016-11" db="EMBL/GenBank/DDBJ databases">
        <title>Draft Genome Assembly of Colletotrichum chlorophyti a pathogen of herbaceous plants.</title>
        <authorList>
            <person name="Gan P."/>
            <person name="Narusaka M."/>
            <person name="Tsushima A."/>
            <person name="Narusaka Y."/>
            <person name="Takano Y."/>
            <person name="Shirasu K."/>
        </authorList>
    </citation>
    <scope>NUCLEOTIDE SEQUENCE [LARGE SCALE GENOMIC DNA]</scope>
    <source>
        <strain evidence="4 5">NTL11</strain>
    </source>
</reference>
<evidence type="ECO:0000256" key="1">
    <source>
        <dbReference type="ARBA" id="ARBA00022603"/>
    </source>
</evidence>
<dbReference type="GO" id="GO:0008168">
    <property type="term" value="F:methyltransferase activity"/>
    <property type="evidence" value="ECO:0007669"/>
    <property type="project" value="UniProtKB-KW"/>
</dbReference>
<dbReference type="GO" id="GO:0032259">
    <property type="term" value="P:methylation"/>
    <property type="evidence" value="ECO:0007669"/>
    <property type="project" value="UniProtKB-KW"/>
</dbReference>
<dbReference type="InterPro" id="IPR029063">
    <property type="entry name" value="SAM-dependent_MTases_sf"/>
</dbReference>
<dbReference type="EMBL" id="MPGH01000034">
    <property type="protein sequence ID" value="OLN95690.1"/>
    <property type="molecule type" value="Genomic_DNA"/>
</dbReference>
<keyword evidence="2 4" id="KW-0808">Transferase</keyword>
<accession>A0A1Q8S2P9</accession>
<keyword evidence="3" id="KW-1133">Transmembrane helix</keyword>
<dbReference type="InterPro" id="IPR016874">
    <property type="entry name" value="TcmP-like"/>
</dbReference>
<evidence type="ECO:0000256" key="3">
    <source>
        <dbReference type="SAM" id="Phobius"/>
    </source>
</evidence>
<comment type="caution">
    <text evidence="4">The sequence shown here is derived from an EMBL/GenBank/DDBJ whole genome shotgun (WGS) entry which is preliminary data.</text>
</comment>